<protein>
    <submittedName>
        <fullName evidence="1">Uncharacterized protein</fullName>
    </submittedName>
</protein>
<accession>H3R9E7</accession>
<name>H3R9E7_PANSE</name>
<dbReference type="Proteomes" id="UP000005050">
    <property type="component" value="Unassembled WGS sequence"/>
</dbReference>
<sequence length="80" mass="8878">MPAWVDLPAKTNNDLYKEESAALNLKYKNDVNTLSESYATAALADGPSQNTKQTAIYQQYQSLKAQYITDSNALKVKYGV</sequence>
<comment type="caution">
    <text evidence="1">The sequence shown here is derived from an EMBL/GenBank/DDBJ whole genome shotgun (WGS) entry which is preliminary data.</text>
</comment>
<reference evidence="1 2" key="1">
    <citation type="journal article" date="2012" name="Mol. Microbiol.">
        <title>The genetic and structural basis of two distinct terminal side branch residues in stewartan and amylovoran exopolysaccharides and their potential role in host adaptation.</title>
        <authorList>
            <person name="Wang X."/>
            <person name="Yang F."/>
            <person name="von Bodman S.B."/>
        </authorList>
    </citation>
    <scope>NUCLEOTIDE SEQUENCE [LARGE SCALE GENOMIC DNA]</scope>
    <source>
        <strain evidence="1 2">DC283</strain>
    </source>
</reference>
<evidence type="ECO:0000313" key="2">
    <source>
        <dbReference type="Proteomes" id="UP000005050"/>
    </source>
</evidence>
<dbReference type="PATRIC" id="fig|660596.6.peg.491"/>
<dbReference type="EMBL" id="AHIE01000002">
    <property type="protein sequence ID" value="EHU01810.1"/>
    <property type="molecule type" value="Genomic_DNA"/>
</dbReference>
<evidence type="ECO:0000313" key="1">
    <source>
        <dbReference type="EMBL" id="EHU01810.1"/>
    </source>
</evidence>
<dbReference type="AlphaFoldDB" id="H3R9E7"/>
<organism evidence="1 2">
    <name type="scientific">Pantoea stewartii subsp. stewartii DC283</name>
    <dbReference type="NCBI Taxonomy" id="660596"/>
    <lineage>
        <taxon>Bacteria</taxon>
        <taxon>Pseudomonadati</taxon>
        <taxon>Pseudomonadota</taxon>
        <taxon>Gammaproteobacteria</taxon>
        <taxon>Enterobacterales</taxon>
        <taxon>Erwiniaceae</taxon>
        <taxon>Pantoea</taxon>
    </lineage>
</organism>
<proteinExistence type="predicted"/>
<gene>
    <name evidence="1" type="ORF">CKS_0256</name>
</gene>
<dbReference type="STRING" id="660596.DSJ_19355"/>